<organism evidence="1 2">
    <name type="scientific">Cupriavidus respiraculi</name>
    <dbReference type="NCBI Taxonomy" id="195930"/>
    <lineage>
        <taxon>Bacteria</taxon>
        <taxon>Pseudomonadati</taxon>
        <taxon>Pseudomonadota</taxon>
        <taxon>Betaproteobacteria</taxon>
        <taxon>Burkholderiales</taxon>
        <taxon>Burkholderiaceae</taxon>
        <taxon>Cupriavidus</taxon>
    </lineage>
</organism>
<evidence type="ECO:0000313" key="2">
    <source>
        <dbReference type="Proteomes" id="UP000721236"/>
    </source>
</evidence>
<dbReference type="Proteomes" id="UP000721236">
    <property type="component" value="Unassembled WGS sequence"/>
</dbReference>
<accession>A0ABN7ZDX5</accession>
<reference evidence="1 2" key="1">
    <citation type="submission" date="2021-08" db="EMBL/GenBank/DDBJ databases">
        <authorList>
            <person name="Peeters C."/>
        </authorList>
    </citation>
    <scope>NUCLEOTIDE SEQUENCE [LARGE SCALE GENOMIC DNA]</scope>
    <source>
        <strain evidence="1 2">LMG 21510</strain>
    </source>
</reference>
<comment type="caution">
    <text evidence="1">The sequence shown here is derived from an EMBL/GenBank/DDBJ whole genome shotgun (WGS) entry which is preliminary data.</text>
</comment>
<gene>
    <name evidence="1" type="ORF">LMG21510_04864</name>
</gene>
<sequence>MVEPANQVALLRLLEAQQNLSEDVQLRRAELLRQLGDFHAAAACLDAVVNPGRAGQVAVLRERITARDVLPCVLVASPEMADELDLL</sequence>
<keyword evidence="2" id="KW-1185">Reference proteome</keyword>
<evidence type="ECO:0000313" key="1">
    <source>
        <dbReference type="EMBL" id="CAG9183513.1"/>
    </source>
</evidence>
<protein>
    <submittedName>
        <fullName evidence="1">Uncharacterized protein</fullName>
    </submittedName>
</protein>
<proteinExistence type="predicted"/>
<dbReference type="EMBL" id="CAJZAH010000009">
    <property type="protein sequence ID" value="CAG9183513.1"/>
    <property type="molecule type" value="Genomic_DNA"/>
</dbReference>
<name>A0ABN7ZDX5_9BURK</name>